<dbReference type="GO" id="GO:0003735">
    <property type="term" value="F:structural constituent of ribosome"/>
    <property type="evidence" value="ECO:0007669"/>
    <property type="project" value="UniProtKB-UniRule"/>
</dbReference>
<protein>
    <recommendedName>
        <fullName evidence="4">Large ribosomal subunit protein uL24</fullName>
    </recommendedName>
</protein>
<dbReference type="GO" id="GO:0006412">
    <property type="term" value="P:translation"/>
    <property type="evidence" value="ECO:0007669"/>
    <property type="project" value="UniProtKB-UniRule"/>
</dbReference>
<dbReference type="AlphaFoldDB" id="A0A424YM76"/>
<comment type="function">
    <text evidence="4">Located at the polypeptide exit tunnel on the outside of the subunit.</text>
</comment>
<keyword evidence="4" id="KW-0694">RNA-binding</keyword>
<dbReference type="HAMAP" id="MF_01326_A">
    <property type="entry name" value="Ribosomal_uL24_A"/>
    <property type="match status" value="1"/>
</dbReference>
<dbReference type="Pfam" id="PF16906">
    <property type="entry name" value="Ribosomal_L26"/>
    <property type="match status" value="1"/>
</dbReference>
<proteinExistence type="inferred from homology"/>
<dbReference type="InterPro" id="IPR014722">
    <property type="entry name" value="Rib_uL2_dom2"/>
</dbReference>
<dbReference type="InterPro" id="IPR041988">
    <property type="entry name" value="Ribosomal_uL24_KOW"/>
</dbReference>
<comment type="subunit">
    <text evidence="4">Part of the 50S ribosomal subunit.</text>
</comment>
<accession>A0A424YM76</accession>
<dbReference type="SUPFAM" id="SSF50104">
    <property type="entry name" value="Translation proteins SH3-like domain"/>
    <property type="match status" value="1"/>
</dbReference>
<dbReference type="RefSeq" id="WP_259135629.1">
    <property type="nucleotide sequence ID" value="NZ_JANUCS010000020.1"/>
</dbReference>
<organism evidence="5 6">
    <name type="scientific">Methanosalsum natronophilum</name>
    <dbReference type="NCBI Taxonomy" id="768733"/>
    <lineage>
        <taxon>Archaea</taxon>
        <taxon>Methanobacteriati</taxon>
        <taxon>Methanobacteriota</taxon>
        <taxon>Stenosarchaea group</taxon>
        <taxon>Methanomicrobia</taxon>
        <taxon>Methanosarcinales</taxon>
        <taxon>Methanosarcinaceae</taxon>
        <taxon>Methanosalsum</taxon>
    </lineage>
</organism>
<comment type="function">
    <text evidence="4">One of two assembly initiator proteins, it binds directly to the 5'-end of the 23S rRNA, where it nucleates assembly of the 50S subunit.</text>
</comment>
<comment type="caution">
    <text evidence="5">The sequence shown here is derived from an EMBL/GenBank/DDBJ whole genome shotgun (WGS) entry which is preliminary data.</text>
</comment>
<dbReference type="Gene3D" id="2.30.30.30">
    <property type="match status" value="1"/>
</dbReference>
<reference evidence="5 6" key="1">
    <citation type="submission" date="2018-08" db="EMBL/GenBank/DDBJ databases">
        <title>The metabolism and importance of syntrophic acetate oxidation coupled to methane or sulfide production in haloalkaline environments.</title>
        <authorList>
            <person name="Timmers P.H.A."/>
            <person name="Vavourakis C.D."/>
            <person name="Sorokin D.Y."/>
            <person name="Sinninghe Damste J.S."/>
            <person name="Muyzer G."/>
            <person name="Stams A.J.M."/>
            <person name="Plugge C.M."/>
        </authorList>
    </citation>
    <scope>NUCLEOTIDE SEQUENCE [LARGE SCALE GENOMIC DNA]</scope>
    <source>
        <strain evidence="5">MSAO_Arc3</strain>
    </source>
</reference>
<keyword evidence="2 4" id="KW-0689">Ribosomal protein</keyword>
<keyword evidence="4" id="KW-0699">rRNA-binding</keyword>
<comment type="similarity">
    <text evidence="1 4">Belongs to the universal ribosomal protein uL24 family.</text>
</comment>
<sequence length="117" mass="13241">MVSKQPRKQRKGRFNAPLHVRHKYLRAPLSKELRERYGRKNVRVAVGDFVSIMRGDFVGIKGEVEEVSLKKGTIAVEGAISIKADGTEVARPIYPSNVIITKLDLKDEKRKARLSNE</sequence>
<keyword evidence="3 4" id="KW-0687">Ribonucleoprotein</keyword>
<dbReference type="NCBIfam" id="TIGR01080">
    <property type="entry name" value="rplX_A_E"/>
    <property type="match status" value="1"/>
</dbReference>
<evidence type="ECO:0000313" key="5">
    <source>
        <dbReference type="EMBL" id="RQD80057.1"/>
    </source>
</evidence>
<dbReference type="InterPro" id="IPR008991">
    <property type="entry name" value="Translation_prot_SH3-like_sf"/>
</dbReference>
<evidence type="ECO:0000256" key="4">
    <source>
        <dbReference type="HAMAP-Rule" id="MF_01326"/>
    </source>
</evidence>
<dbReference type="InterPro" id="IPR005756">
    <property type="entry name" value="Ribosomal_uL24_euk/arc"/>
</dbReference>
<dbReference type="PANTHER" id="PTHR11143">
    <property type="entry name" value="60S RIBOSOMAL PROTEIN L26 FAMILY MEMBER"/>
    <property type="match status" value="1"/>
</dbReference>
<name>A0A424YM76_9EURY</name>
<gene>
    <name evidence="4" type="primary">rpl24</name>
    <name evidence="5" type="ORF">D5R95_09060</name>
</gene>
<evidence type="ECO:0000256" key="1">
    <source>
        <dbReference type="ARBA" id="ARBA00010618"/>
    </source>
</evidence>
<dbReference type="GO" id="GO:0015934">
    <property type="term" value="C:large ribosomal subunit"/>
    <property type="evidence" value="ECO:0007669"/>
    <property type="project" value="UniProtKB-UniRule"/>
</dbReference>
<evidence type="ECO:0000256" key="3">
    <source>
        <dbReference type="ARBA" id="ARBA00023274"/>
    </source>
</evidence>
<dbReference type="EMBL" id="QZAB01000580">
    <property type="protein sequence ID" value="RQD80057.1"/>
    <property type="molecule type" value="Genomic_DNA"/>
</dbReference>
<dbReference type="CDD" id="cd06089">
    <property type="entry name" value="KOW_RPL26"/>
    <property type="match status" value="1"/>
</dbReference>
<evidence type="ECO:0000256" key="2">
    <source>
        <dbReference type="ARBA" id="ARBA00022980"/>
    </source>
</evidence>
<evidence type="ECO:0000313" key="6">
    <source>
        <dbReference type="Proteomes" id="UP000284763"/>
    </source>
</evidence>
<dbReference type="GO" id="GO:0019843">
    <property type="term" value="F:rRNA binding"/>
    <property type="evidence" value="ECO:0007669"/>
    <property type="project" value="UniProtKB-UniRule"/>
</dbReference>
<dbReference type="Proteomes" id="UP000284763">
    <property type="component" value="Unassembled WGS sequence"/>
</dbReference>